<dbReference type="EMBL" id="LZZM01000184">
    <property type="protein sequence ID" value="OOM75545.1"/>
    <property type="molecule type" value="Genomic_DNA"/>
</dbReference>
<keyword evidence="1" id="KW-0472">Membrane</keyword>
<dbReference type="OrthoDB" id="1935191at2"/>
<accession>A0A1S8TDS6</accession>
<dbReference type="RefSeq" id="WP_077848275.1">
    <property type="nucleotide sequence ID" value="NZ_LZZM01000184.1"/>
</dbReference>
<evidence type="ECO:0000313" key="2">
    <source>
        <dbReference type="EMBL" id="OOM75545.1"/>
    </source>
</evidence>
<gene>
    <name evidence="2" type="ORF">CLPUN_32160</name>
</gene>
<keyword evidence="3" id="KW-1185">Reference proteome</keyword>
<keyword evidence="1" id="KW-1133">Transmembrane helix</keyword>
<comment type="caution">
    <text evidence="2">The sequence shown here is derived from an EMBL/GenBank/DDBJ whole genome shotgun (WGS) entry which is preliminary data.</text>
</comment>
<feature type="transmembrane region" description="Helical" evidence="1">
    <location>
        <begin position="12"/>
        <end position="32"/>
    </location>
</feature>
<keyword evidence="1" id="KW-0812">Transmembrane</keyword>
<sequence>MKILILKKNFLINTVFYIELIVFFIILIHFFYSNTDSRQTISPININQTIQVDLTGDGRKEHLQLLNSQNKIDFNIISSSNNFYLSDSINDKILFTNNSHWEPKVFLNDISRDNIPELIIQGAKNDKPISYVFHWNKRNFDLLYSSANNILGILDSKNSKTPQCYSVSSSEGLASLNSFMLINDATLDTTKDNLNIPSLDSVTKFIDLVQLPYVFDDLPDIFASTIDKKDLSLLWNLDKDNYSYSFQNGFFYDYKWTESQEPSSLRWRLSFEKSSFKGSQNDKNELILLLDLEKYNTSYKINSIQKIK</sequence>
<dbReference type="Proteomes" id="UP000190890">
    <property type="component" value="Unassembled WGS sequence"/>
</dbReference>
<reference evidence="2 3" key="1">
    <citation type="submission" date="2016-05" db="EMBL/GenBank/DDBJ databases">
        <title>Microbial solvent formation.</title>
        <authorList>
            <person name="Poehlein A."/>
            <person name="Montoya Solano J.D."/>
            <person name="Flitsch S."/>
            <person name="Krabben P."/>
            <person name="Duerre P."/>
            <person name="Daniel R."/>
        </authorList>
    </citation>
    <scope>NUCLEOTIDE SEQUENCE [LARGE SCALE GENOMIC DNA]</scope>
    <source>
        <strain evidence="2 3">DSM 2619</strain>
    </source>
</reference>
<protein>
    <submittedName>
        <fullName evidence="2">Uncharacterized protein</fullName>
    </submittedName>
</protein>
<evidence type="ECO:0000313" key="3">
    <source>
        <dbReference type="Proteomes" id="UP000190890"/>
    </source>
</evidence>
<evidence type="ECO:0000256" key="1">
    <source>
        <dbReference type="SAM" id="Phobius"/>
    </source>
</evidence>
<organism evidence="2 3">
    <name type="scientific">Clostridium puniceum</name>
    <dbReference type="NCBI Taxonomy" id="29367"/>
    <lineage>
        <taxon>Bacteria</taxon>
        <taxon>Bacillati</taxon>
        <taxon>Bacillota</taxon>
        <taxon>Clostridia</taxon>
        <taxon>Eubacteriales</taxon>
        <taxon>Clostridiaceae</taxon>
        <taxon>Clostridium</taxon>
    </lineage>
</organism>
<dbReference type="STRING" id="29367.CLPUN_32160"/>
<name>A0A1S8TDS6_9CLOT</name>
<proteinExistence type="predicted"/>
<dbReference type="AlphaFoldDB" id="A0A1S8TDS6"/>